<proteinExistence type="predicted"/>
<dbReference type="GeneID" id="11771445"/>
<accession>A9L4V6</accession>
<keyword evidence="1" id="KW-0732">Signal</keyword>
<gene>
    <name evidence="2" type="ordered locus">Sbal195_1165</name>
</gene>
<organism evidence="2 3">
    <name type="scientific">Shewanella baltica (strain OS195)</name>
    <dbReference type="NCBI Taxonomy" id="399599"/>
    <lineage>
        <taxon>Bacteria</taxon>
        <taxon>Pseudomonadati</taxon>
        <taxon>Pseudomonadota</taxon>
        <taxon>Gammaproteobacteria</taxon>
        <taxon>Alteromonadales</taxon>
        <taxon>Shewanellaceae</taxon>
        <taxon>Shewanella</taxon>
    </lineage>
</organism>
<evidence type="ECO:0000313" key="3">
    <source>
        <dbReference type="Proteomes" id="UP000000770"/>
    </source>
</evidence>
<protein>
    <submittedName>
        <fullName evidence="2">Uncharacterized protein</fullName>
    </submittedName>
</protein>
<dbReference type="EMBL" id="CP000891">
    <property type="protein sequence ID" value="ABX48341.1"/>
    <property type="molecule type" value="Genomic_DNA"/>
</dbReference>
<dbReference type="Proteomes" id="UP000000770">
    <property type="component" value="Chromosome"/>
</dbReference>
<sequence precursor="true">MKLVNLVIAAVLLPNLVWADTSVTVSEQDFKCYITSKKSAEIAFYRWKTSEMNLRMASLVGTIHQSNDGYKYYIHSAEECVALNAEFTNTKAQVLDKLTPR</sequence>
<dbReference type="KEGG" id="sbn:Sbal195_1165"/>
<name>A9L4V6_SHEB9</name>
<feature type="chain" id="PRO_5002737739" evidence="1">
    <location>
        <begin position="20"/>
        <end position="101"/>
    </location>
</feature>
<evidence type="ECO:0000313" key="2">
    <source>
        <dbReference type="EMBL" id="ABX48341.1"/>
    </source>
</evidence>
<feature type="signal peptide" evidence="1">
    <location>
        <begin position="1"/>
        <end position="19"/>
    </location>
</feature>
<reference evidence="2 3" key="1">
    <citation type="submission" date="2007-11" db="EMBL/GenBank/DDBJ databases">
        <title>Complete sequence of chromosome of Shewanella baltica OS195.</title>
        <authorList>
            <consortium name="US DOE Joint Genome Institute"/>
            <person name="Copeland A."/>
            <person name="Lucas S."/>
            <person name="Lapidus A."/>
            <person name="Barry K."/>
            <person name="Glavina del Rio T."/>
            <person name="Dalin E."/>
            <person name="Tice H."/>
            <person name="Pitluck S."/>
            <person name="Chain P."/>
            <person name="Malfatti S."/>
            <person name="Shin M."/>
            <person name="Vergez L."/>
            <person name="Schmutz J."/>
            <person name="Larimer F."/>
            <person name="Land M."/>
            <person name="Hauser L."/>
            <person name="Kyrpides N."/>
            <person name="Kim E."/>
            <person name="Brettar I."/>
            <person name="Rodrigues J."/>
            <person name="Konstantinidis K."/>
            <person name="Klappenbach J."/>
            <person name="Hofle M."/>
            <person name="Tiedje J."/>
            <person name="Richardson P."/>
        </authorList>
    </citation>
    <scope>NUCLEOTIDE SEQUENCE [LARGE SCALE GENOMIC DNA]</scope>
    <source>
        <strain evidence="2 3">OS195</strain>
    </source>
</reference>
<dbReference type="RefSeq" id="WP_006084984.1">
    <property type="nucleotide sequence ID" value="NC_009997.1"/>
</dbReference>
<dbReference type="NCBIfam" id="NF038109">
    <property type="entry name" value="tapY2_fam"/>
    <property type="match status" value="1"/>
</dbReference>
<dbReference type="InterPro" id="IPR049848">
    <property type="entry name" value="TapY2-like"/>
</dbReference>
<dbReference type="AlphaFoldDB" id="A9L4V6"/>
<dbReference type="HOGENOM" id="CLU_176325_0_0_6"/>
<evidence type="ECO:0000256" key="1">
    <source>
        <dbReference type="SAM" id="SignalP"/>
    </source>
</evidence>